<evidence type="ECO:0000256" key="1">
    <source>
        <dbReference type="SAM" id="MobiDB-lite"/>
    </source>
</evidence>
<reference evidence="2" key="1">
    <citation type="submission" date="2014-11" db="EMBL/GenBank/DDBJ databases">
        <authorList>
            <person name="Amaro Gonzalez C."/>
        </authorList>
    </citation>
    <scope>NUCLEOTIDE SEQUENCE</scope>
</reference>
<sequence length="45" mass="5242">MFRRPLLSYQTEQCYQQKNQHPSNDSILFPAQSAQLDETADTNPE</sequence>
<protein>
    <submittedName>
        <fullName evidence="2">Uncharacterized protein</fullName>
    </submittedName>
</protein>
<name>A0A0E9UZ02_ANGAN</name>
<dbReference type="EMBL" id="GBXM01038172">
    <property type="protein sequence ID" value="JAH70405.1"/>
    <property type="molecule type" value="Transcribed_RNA"/>
</dbReference>
<proteinExistence type="predicted"/>
<dbReference type="AlphaFoldDB" id="A0A0E9UZ02"/>
<accession>A0A0E9UZ02</accession>
<organism evidence="2">
    <name type="scientific">Anguilla anguilla</name>
    <name type="common">European freshwater eel</name>
    <name type="synonym">Muraena anguilla</name>
    <dbReference type="NCBI Taxonomy" id="7936"/>
    <lineage>
        <taxon>Eukaryota</taxon>
        <taxon>Metazoa</taxon>
        <taxon>Chordata</taxon>
        <taxon>Craniata</taxon>
        <taxon>Vertebrata</taxon>
        <taxon>Euteleostomi</taxon>
        <taxon>Actinopterygii</taxon>
        <taxon>Neopterygii</taxon>
        <taxon>Teleostei</taxon>
        <taxon>Anguilliformes</taxon>
        <taxon>Anguillidae</taxon>
        <taxon>Anguilla</taxon>
    </lineage>
</organism>
<reference evidence="2" key="2">
    <citation type="journal article" date="2015" name="Fish Shellfish Immunol.">
        <title>Early steps in the European eel (Anguilla anguilla)-Vibrio vulnificus interaction in the gills: Role of the RtxA13 toxin.</title>
        <authorList>
            <person name="Callol A."/>
            <person name="Pajuelo D."/>
            <person name="Ebbesson L."/>
            <person name="Teles M."/>
            <person name="MacKenzie S."/>
            <person name="Amaro C."/>
        </authorList>
    </citation>
    <scope>NUCLEOTIDE SEQUENCE</scope>
</reference>
<evidence type="ECO:0000313" key="2">
    <source>
        <dbReference type="EMBL" id="JAH70405.1"/>
    </source>
</evidence>
<feature type="region of interest" description="Disordered" evidence="1">
    <location>
        <begin position="13"/>
        <end position="45"/>
    </location>
</feature>
<feature type="compositionally biased region" description="Polar residues" evidence="1">
    <location>
        <begin position="13"/>
        <end position="37"/>
    </location>
</feature>